<organism evidence="4 5">
    <name type="scientific">Vreelandella subterranea</name>
    <dbReference type="NCBI Taxonomy" id="416874"/>
    <lineage>
        <taxon>Bacteria</taxon>
        <taxon>Pseudomonadati</taxon>
        <taxon>Pseudomonadota</taxon>
        <taxon>Gammaproteobacteria</taxon>
        <taxon>Oceanospirillales</taxon>
        <taxon>Halomonadaceae</taxon>
        <taxon>Vreelandella</taxon>
    </lineage>
</organism>
<sequence>MSETLSQASDTPDVNDSPGELLARRRKQLDINLNDAARALNLRPAVVDGLERDDYSEIPVVTYRRGYLRAYAKYLDLDERQILEAYRARFGEADVERKVTPVAVTKPPSRLGAWLFKLVTLLVIVALIAVTVMWWQSRGGSELPDLDSSSSMDAPAEQDQAGDLSSEPTQTEPAVSSSEPEEEAPTFDDLVAEDDTSTAESNLAAESTADDTSETSNDTSSTEPDPASLADGDEATQANNLATTDSEDDDSSNDDGSNDANPNLLTLTFNEQSWTEIIDADNQRVLVGLQEPGTSASVEGQPPFRLTVGNVTGVEMRYQGEDVDLTSRAGANNVARFTLGE</sequence>
<evidence type="ECO:0000313" key="4">
    <source>
        <dbReference type="EMBL" id="SES03681.1"/>
    </source>
</evidence>
<feature type="region of interest" description="Disordered" evidence="1">
    <location>
        <begin position="142"/>
        <end position="264"/>
    </location>
</feature>
<dbReference type="Pfam" id="PF13413">
    <property type="entry name" value="HTH_25"/>
    <property type="match status" value="1"/>
</dbReference>
<dbReference type="InterPro" id="IPR025194">
    <property type="entry name" value="RodZ-like_C"/>
</dbReference>
<dbReference type="Gene3D" id="1.10.260.40">
    <property type="entry name" value="lambda repressor-like DNA-binding domains"/>
    <property type="match status" value="1"/>
</dbReference>
<accession>A0A1H9U351</accession>
<evidence type="ECO:0000313" key="5">
    <source>
        <dbReference type="Proteomes" id="UP000198505"/>
    </source>
</evidence>
<keyword evidence="2" id="KW-1133">Transmembrane helix</keyword>
<keyword evidence="2" id="KW-0812">Transmembrane</keyword>
<evidence type="ECO:0000256" key="1">
    <source>
        <dbReference type="SAM" id="MobiDB-lite"/>
    </source>
</evidence>
<keyword evidence="5" id="KW-1185">Reference proteome</keyword>
<dbReference type="AlphaFoldDB" id="A0A1H9U351"/>
<gene>
    <name evidence="4" type="ORF">SAMN04487958_10622</name>
</gene>
<evidence type="ECO:0000259" key="3">
    <source>
        <dbReference type="Pfam" id="PF13464"/>
    </source>
</evidence>
<feature type="compositionally biased region" description="Low complexity" evidence="1">
    <location>
        <begin position="214"/>
        <end position="223"/>
    </location>
</feature>
<dbReference type="PANTHER" id="PTHR34475">
    <property type="match status" value="1"/>
</dbReference>
<dbReference type="Proteomes" id="UP000198505">
    <property type="component" value="Unassembled WGS sequence"/>
</dbReference>
<feature type="transmembrane region" description="Helical" evidence="2">
    <location>
        <begin position="114"/>
        <end position="135"/>
    </location>
</feature>
<dbReference type="RefSeq" id="WP_092827476.1">
    <property type="nucleotide sequence ID" value="NZ_FOGS01000006.1"/>
</dbReference>
<dbReference type="PANTHER" id="PTHR34475:SF1">
    <property type="entry name" value="CYTOSKELETON PROTEIN RODZ"/>
    <property type="match status" value="1"/>
</dbReference>
<protein>
    <submittedName>
        <fullName evidence="4">Cytoskeleton protein RodZ</fullName>
    </submittedName>
</protein>
<dbReference type="InterPro" id="IPR010982">
    <property type="entry name" value="Lambda_DNA-bd_dom_sf"/>
</dbReference>
<dbReference type="STRING" id="416874.SAMN04487958_10622"/>
<dbReference type="InterPro" id="IPR050400">
    <property type="entry name" value="Bact_Cytoskel_RodZ"/>
</dbReference>
<feature type="compositionally biased region" description="Acidic residues" evidence="1">
    <location>
        <begin position="179"/>
        <end position="197"/>
    </location>
</feature>
<evidence type="ECO:0000256" key="2">
    <source>
        <dbReference type="SAM" id="Phobius"/>
    </source>
</evidence>
<dbReference type="CDD" id="cd00093">
    <property type="entry name" value="HTH_XRE"/>
    <property type="match status" value="1"/>
</dbReference>
<dbReference type="GO" id="GO:0003677">
    <property type="term" value="F:DNA binding"/>
    <property type="evidence" value="ECO:0007669"/>
    <property type="project" value="InterPro"/>
</dbReference>
<dbReference type="InterPro" id="IPR001387">
    <property type="entry name" value="Cro/C1-type_HTH"/>
</dbReference>
<keyword evidence="2" id="KW-0472">Membrane</keyword>
<feature type="compositionally biased region" description="Acidic residues" evidence="1">
    <location>
        <begin position="245"/>
        <end position="257"/>
    </location>
</feature>
<dbReference type="Pfam" id="PF13464">
    <property type="entry name" value="RodZ_C"/>
    <property type="match status" value="1"/>
</dbReference>
<proteinExistence type="predicted"/>
<dbReference type="EMBL" id="FOGS01000006">
    <property type="protein sequence ID" value="SES03681.1"/>
    <property type="molecule type" value="Genomic_DNA"/>
</dbReference>
<name>A0A1H9U351_9GAMM</name>
<reference evidence="5" key="1">
    <citation type="submission" date="2016-10" db="EMBL/GenBank/DDBJ databases">
        <authorList>
            <person name="Varghese N."/>
            <person name="Submissions S."/>
        </authorList>
    </citation>
    <scope>NUCLEOTIDE SEQUENCE [LARGE SCALE GENOMIC DNA]</scope>
    <source>
        <strain evidence="5">CGMCC 1.6495</strain>
    </source>
</reference>
<feature type="domain" description="Cytoskeleton protein RodZ-like C-terminal" evidence="3">
    <location>
        <begin position="266"/>
        <end position="338"/>
    </location>
</feature>